<dbReference type="Proteomes" id="UP001375240">
    <property type="component" value="Unassembled WGS sequence"/>
</dbReference>
<evidence type="ECO:0000313" key="9">
    <source>
        <dbReference type="EMBL" id="KAK6338660.1"/>
    </source>
</evidence>
<dbReference type="Gene3D" id="1.10.2020.20">
    <property type="match status" value="1"/>
</dbReference>
<dbReference type="InterPro" id="IPR044868">
    <property type="entry name" value="Rpn13/ADRM1_Pru"/>
</dbReference>
<evidence type="ECO:0000256" key="1">
    <source>
        <dbReference type="ARBA" id="ARBA00004123"/>
    </source>
</evidence>
<keyword evidence="3" id="KW-0963">Cytoplasm</keyword>
<dbReference type="InterPro" id="IPR038108">
    <property type="entry name" value="RPN13_DEUBAD_sf"/>
</dbReference>
<evidence type="ECO:0000256" key="2">
    <source>
        <dbReference type="ARBA" id="ARBA00004496"/>
    </source>
</evidence>
<keyword evidence="10" id="KW-1185">Reference proteome</keyword>
<dbReference type="InterPro" id="IPR006773">
    <property type="entry name" value="Rpn13/ADRM1"/>
</dbReference>
<feature type="domain" description="DEUBAD" evidence="7">
    <location>
        <begin position="211"/>
        <end position="328"/>
    </location>
</feature>
<keyword evidence="5" id="KW-0539">Nucleus</keyword>
<dbReference type="InterPro" id="IPR038633">
    <property type="entry name" value="Rpn13/ADRM1_Pru_sf"/>
</dbReference>
<evidence type="ECO:0000256" key="4">
    <source>
        <dbReference type="ARBA" id="ARBA00022942"/>
    </source>
</evidence>
<dbReference type="Pfam" id="PF16550">
    <property type="entry name" value="RPN13_C"/>
    <property type="match status" value="1"/>
</dbReference>
<dbReference type="PROSITE" id="PS51916">
    <property type="entry name" value="DEUBAD"/>
    <property type="match status" value="1"/>
</dbReference>
<evidence type="ECO:0000313" key="10">
    <source>
        <dbReference type="Proteomes" id="UP001375240"/>
    </source>
</evidence>
<dbReference type="GO" id="GO:0005634">
    <property type="term" value="C:nucleus"/>
    <property type="evidence" value="ECO:0007669"/>
    <property type="project" value="UniProtKB-SubCell"/>
</dbReference>
<dbReference type="PROSITE" id="PS51917">
    <property type="entry name" value="PRU"/>
    <property type="match status" value="1"/>
</dbReference>
<feature type="region of interest" description="Disordered" evidence="6">
    <location>
        <begin position="149"/>
        <end position="189"/>
    </location>
</feature>
<comment type="caution">
    <text evidence="9">The sequence shown here is derived from an EMBL/GenBank/DDBJ whole genome shotgun (WGS) entry which is preliminary data.</text>
</comment>
<sequence>MNSSVTIKAGRCFPEPNSARLVPSPVPGEINVEVAQEDELLHFRWRPRRGETVSEEEFDLIVFPGDASFIPYQHPVGAPADGRICVLKFQSSDQRHMFWLQTKSGGSDPGKFSRQDLLVIKKIDRLIQMAGDLEGVTDEELLGDDSQMELDDEASPSAGESSRRGGADGGRAPGQSSASEEGKSTQPLSQSDLVASLIRGISVPGQTSASAAQPQGFLTLTSLLPPNVTTAVLKSKAIRQKLLANLPPSLTADATTDYEEEELLRRVLHSPQFMQAAGVLTVALREGGLKGVADSLGVKLDLSNAATQTGVEIFVASVKKEVEEEGDGDGDTPMS</sequence>
<comment type="subcellular location">
    <subcellularLocation>
        <location evidence="2">Cytoplasm</location>
    </subcellularLocation>
    <subcellularLocation>
        <location evidence="1">Nucleus</location>
    </subcellularLocation>
</comment>
<dbReference type="GO" id="GO:0008541">
    <property type="term" value="C:proteasome regulatory particle, lid subcomplex"/>
    <property type="evidence" value="ECO:0007669"/>
    <property type="project" value="TreeGrafter"/>
</dbReference>
<evidence type="ECO:0000259" key="8">
    <source>
        <dbReference type="PROSITE" id="PS51917"/>
    </source>
</evidence>
<protein>
    <submittedName>
        <fullName evidence="9">Uncharacterized protein</fullName>
    </submittedName>
</protein>
<gene>
    <name evidence="9" type="ORF">TWF696_009471</name>
</gene>
<dbReference type="PANTHER" id="PTHR12225">
    <property type="entry name" value="ADHESION REGULATING MOLECULE 1 110 KDA CELL MEMBRANE GLYCOPROTEIN"/>
    <property type="match status" value="1"/>
</dbReference>
<name>A0AAV9UAQ2_9PEZI</name>
<accession>A0AAV9UAQ2</accession>
<feature type="compositionally biased region" description="Polar residues" evidence="6">
    <location>
        <begin position="175"/>
        <end position="189"/>
    </location>
</feature>
<dbReference type="InterPro" id="IPR044867">
    <property type="entry name" value="DEUBAD_dom"/>
</dbReference>
<organism evidence="9 10">
    <name type="scientific">Orbilia brochopaga</name>
    <dbReference type="NCBI Taxonomy" id="3140254"/>
    <lineage>
        <taxon>Eukaryota</taxon>
        <taxon>Fungi</taxon>
        <taxon>Dikarya</taxon>
        <taxon>Ascomycota</taxon>
        <taxon>Pezizomycotina</taxon>
        <taxon>Orbiliomycetes</taxon>
        <taxon>Orbiliales</taxon>
        <taxon>Orbiliaceae</taxon>
        <taxon>Orbilia</taxon>
    </lineage>
</organism>
<keyword evidence="4" id="KW-0647">Proteasome</keyword>
<dbReference type="InterPro" id="IPR032368">
    <property type="entry name" value="RPN13_DEUBAD"/>
</dbReference>
<evidence type="ECO:0000256" key="5">
    <source>
        <dbReference type="ARBA" id="ARBA00023242"/>
    </source>
</evidence>
<dbReference type="GO" id="GO:0005737">
    <property type="term" value="C:cytoplasm"/>
    <property type="evidence" value="ECO:0007669"/>
    <property type="project" value="UniProtKB-SubCell"/>
</dbReference>
<evidence type="ECO:0000259" key="7">
    <source>
        <dbReference type="PROSITE" id="PS51916"/>
    </source>
</evidence>
<dbReference type="GO" id="GO:0070628">
    <property type="term" value="F:proteasome binding"/>
    <property type="evidence" value="ECO:0007669"/>
    <property type="project" value="TreeGrafter"/>
</dbReference>
<dbReference type="GO" id="GO:0061133">
    <property type="term" value="F:endopeptidase activator activity"/>
    <property type="evidence" value="ECO:0007669"/>
    <property type="project" value="TreeGrafter"/>
</dbReference>
<dbReference type="Pfam" id="PF04683">
    <property type="entry name" value="Rpn13_ADRM1_Pru"/>
    <property type="match status" value="1"/>
</dbReference>
<dbReference type="AlphaFoldDB" id="A0AAV9UAQ2"/>
<proteinExistence type="predicted"/>
<reference evidence="9 10" key="1">
    <citation type="submission" date="2019-10" db="EMBL/GenBank/DDBJ databases">
        <authorList>
            <person name="Palmer J.M."/>
        </authorList>
    </citation>
    <scope>NUCLEOTIDE SEQUENCE [LARGE SCALE GENOMIC DNA]</scope>
    <source>
        <strain evidence="9 10">TWF696</strain>
    </source>
</reference>
<evidence type="ECO:0000256" key="3">
    <source>
        <dbReference type="ARBA" id="ARBA00022490"/>
    </source>
</evidence>
<feature type="domain" description="Pru" evidence="8">
    <location>
        <begin position="1"/>
        <end position="130"/>
    </location>
</feature>
<evidence type="ECO:0000256" key="6">
    <source>
        <dbReference type="SAM" id="MobiDB-lite"/>
    </source>
</evidence>
<dbReference type="Gene3D" id="2.30.29.70">
    <property type="entry name" value="Proteasomal ubiquitin receptor Rpn13/ADRM1"/>
    <property type="match status" value="1"/>
</dbReference>
<dbReference type="EMBL" id="JAVHNQ010000009">
    <property type="protein sequence ID" value="KAK6338660.1"/>
    <property type="molecule type" value="Genomic_DNA"/>
</dbReference>
<dbReference type="PANTHER" id="PTHR12225:SF0">
    <property type="entry name" value="PROTEASOMAL UBIQUITIN RECEPTOR ADRM1"/>
    <property type="match status" value="1"/>
</dbReference>